<dbReference type="EMBL" id="DXGG01000034">
    <property type="protein sequence ID" value="HIW86829.1"/>
    <property type="molecule type" value="Genomic_DNA"/>
</dbReference>
<protein>
    <submittedName>
        <fullName evidence="1">Uncharacterized protein</fullName>
    </submittedName>
</protein>
<sequence>MVLFDFLKKKRKKISINVNGKEYHTHIHIDYSKKAMDEFYKNSQSESSTPIPNGCERVDIDAFLDKYIHGASIPMELFNELQNRSLKGFTFADIPISTIELIKQNYEKTKRRDEALQKCADLNNKGIAIEKS</sequence>
<dbReference type="AlphaFoldDB" id="A0A9D1RFN1"/>
<gene>
    <name evidence="1" type="ORF">IAC47_00935</name>
</gene>
<proteinExistence type="predicted"/>
<organism evidence="1 2">
    <name type="scientific">Candidatus Onthomorpha intestinigallinarum</name>
    <dbReference type="NCBI Taxonomy" id="2840880"/>
    <lineage>
        <taxon>Bacteria</taxon>
        <taxon>Pseudomonadati</taxon>
        <taxon>Bacteroidota</taxon>
        <taxon>Bacteroidia</taxon>
        <taxon>Bacteroidales</taxon>
        <taxon>Candidatus Onthomorpha</taxon>
    </lineage>
</organism>
<evidence type="ECO:0000313" key="1">
    <source>
        <dbReference type="EMBL" id="HIW86829.1"/>
    </source>
</evidence>
<dbReference type="Proteomes" id="UP000824267">
    <property type="component" value="Unassembled WGS sequence"/>
</dbReference>
<accession>A0A9D1RFN1</accession>
<reference evidence="1" key="1">
    <citation type="journal article" date="2021" name="PeerJ">
        <title>Extensive microbial diversity within the chicken gut microbiome revealed by metagenomics and culture.</title>
        <authorList>
            <person name="Gilroy R."/>
            <person name="Ravi A."/>
            <person name="Getino M."/>
            <person name="Pursley I."/>
            <person name="Horton D.L."/>
            <person name="Alikhan N.F."/>
            <person name="Baker D."/>
            <person name="Gharbi K."/>
            <person name="Hall N."/>
            <person name="Watson M."/>
            <person name="Adriaenssens E.M."/>
            <person name="Foster-Nyarko E."/>
            <person name="Jarju S."/>
            <person name="Secka A."/>
            <person name="Antonio M."/>
            <person name="Oren A."/>
            <person name="Chaudhuri R.R."/>
            <person name="La Ragione R."/>
            <person name="Hildebrand F."/>
            <person name="Pallen M.J."/>
        </authorList>
    </citation>
    <scope>NUCLEOTIDE SEQUENCE</scope>
    <source>
        <strain evidence="1">Gambia16-930</strain>
    </source>
</reference>
<reference evidence="1" key="2">
    <citation type="submission" date="2021-04" db="EMBL/GenBank/DDBJ databases">
        <authorList>
            <person name="Gilroy R."/>
        </authorList>
    </citation>
    <scope>NUCLEOTIDE SEQUENCE</scope>
    <source>
        <strain evidence="1">Gambia16-930</strain>
    </source>
</reference>
<comment type="caution">
    <text evidence="1">The sequence shown here is derived from an EMBL/GenBank/DDBJ whole genome shotgun (WGS) entry which is preliminary data.</text>
</comment>
<evidence type="ECO:0000313" key="2">
    <source>
        <dbReference type="Proteomes" id="UP000824267"/>
    </source>
</evidence>
<name>A0A9D1RFN1_9BACT</name>